<accession>A0AAE3TCK7</accession>
<evidence type="ECO:0000313" key="3">
    <source>
        <dbReference type="Proteomes" id="UP001220964"/>
    </source>
</evidence>
<feature type="region of interest" description="Disordered" evidence="1">
    <location>
        <begin position="61"/>
        <end position="82"/>
    </location>
</feature>
<dbReference type="Proteomes" id="UP001220964">
    <property type="component" value="Unassembled WGS sequence"/>
</dbReference>
<keyword evidence="3" id="KW-1185">Reference proteome</keyword>
<name>A0AAE3TCK7_9RHOB</name>
<feature type="non-terminal residue" evidence="2">
    <location>
        <position position="1"/>
    </location>
</feature>
<evidence type="ECO:0000256" key="1">
    <source>
        <dbReference type="SAM" id="MobiDB-lite"/>
    </source>
</evidence>
<evidence type="ECO:0000313" key="2">
    <source>
        <dbReference type="EMBL" id="MDF0603760.1"/>
    </source>
</evidence>
<reference evidence="2" key="1">
    <citation type="submission" date="2023-03" db="EMBL/GenBank/DDBJ databases">
        <title>Multiphase analysis and comparison of six strains from genera Psychromarinibacter, Lutimaribacter, and Maritimibacter, including a novel species: Psychromarinibacter sediminicola sp. nov.</title>
        <authorList>
            <person name="Wang Y.-H."/>
            <person name="Ye M.-Q."/>
            <person name="Du Z.-J."/>
        </authorList>
    </citation>
    <scope>NUCLEOTIDE SEQUENCE</scope>
    <source>
        <strain evidence="2">C21-152</strain>
    </source>
</reference>
<protein>
    <submittedName>
        <fullName evidence="2">IS30 family transposase</fullName>
    </submittedName>
</protein>
<feature type="compositionally biased region" description="Polar residues" evidence="1">
    <location>
        <begin position="71"/>
        <end position="82"/>
    </location>
</feature>
<organism evidence="2 3">
    <name type="scientific">Psychromarinibacter sediminicola</name>
    <dbReference type="NCBI Taxonomy" id="3033385"/>
    <lineage>
        <taxon>Bacteria</taxon>
        <taxon>Pseudomonadati</taxon>
        <taxon>Pseudomonadota</taxon>
        <taxon>Alphaproteobacteria</taxon>
        <taxon>Rhodobacterales</taxon>
        <taxon>Paracoccaceae</taxon>
        <taxon>Psychromarinibacter</taxon>
    </lineage>
</organism>
<dbReference type="AlphaFoldDB" id="A0AAE3TCK7"/>
<sequence length="82" mass="8790">YFCDPHSPWQRGGIENGNGLLRRDLPRTTRLMPPSIAAITRSLRSMESGFPIAAPIICLGSNESGLGPDGNPQSIQAEGQTL</sequence>
<gene>
    <name evidence="2" type="ORF">P1J78_23875</name>
</gene>
<comment type="caution">
    <text evidence="2">The sequence shown here is derived from an EMBL/GenBank/DDBJ whole genome shotgun (WGS) entry which is preliminary data.</text>
</comment>
<proteinExistence type="predicted"/>
<dbReference type="EMBL" id="JARGYC010000131">
    <property type="protein sequence ID" value="MDF0603760.1"/>
    <property type="molecule type" value="Genomic_DNA"/>
</dbReference>